<dbReference type="EMBL" id="CP002109">
    <property type="protein sequence ID" value="ADL06654.1"/>
    <property type="molecule type" value="Genomic_DNA"/>
</dbReference>
<dbReference type="AlphaFoldDB" id="D9R2N0"/>
<dbReference type="RefSeq" id="WP_013274706.1">
    <property type="nucleotide sequence ID" value="NC_014376.1"/>
</dbReference>
<evidence type="ECO:0000259" key="1">
    <source>
        <dbReference type="SMART" id="SM00635"/>
    </source>
</evidence>
<accession>D9R2N0</accession>
<dbReference type="eggNOG" id="COG5492">
    <property type="taxonomic scope" value="Bacteria"/>
</dbReference>
<dbReference type="KEGG" id="csh:Closa_4150"/>
<dbReference type="InterPro" id="IPR003343">
    <property type="entry name" value="Big_2"/>
</dbReference>
<feature type="domain" description="BIG2" evidence="1">
    <location>
        <begin position="85"/>
        <end position="158"/>
    </location>
</feature>
<dbReference type="SMART" id="SM00635">
    <property type="entry name" value="BID_2"/>
    <property type="match status" value="2"/>
</dbReference>
<reference evidence="2" key="1">
    <citation type="submission" date="2010-07" db="EMBL/GenBank/DDBJ databases">
        <title>Complete sequence of Clostridium saccharolyticum WM1.</title>
        <authorList>
            <consortium name="US DOE Joint Genome Institute"/>
            <person name="Lucas S."/>
            <person name="Copeland A."/>
            <person name="Lapidus A."/>
            <person name="Cheng J.-F."/>
            <person name="Bruce D."/>
            <person name="Goodwin L."/>
            <person name="Pitluck S."/>
            <person name="Chertkov O."/>
            <person name="Detter J.C."/>
            <person name="Han C."/>
            <person name="Tapia R."/>
            <person name="Land M."/>
            <person name="Hauser L."/>
            <person name="Chang Y.-J."/>
            <person name="Jeffries C."/>
            <person name="Kyrpides N."/>
            <person name="Ivanova N."/>
            <person name="Mikhailova N."/>
            <person name="Mouttaki H."/>
            <person name="Lin L."/>
            <person name="Zhou J."/>
            <person name="Hemme C.L."/>
            <person name="Woyke T."/>
        </authorList>
    </citation>
    <scope>NUCLEOTIDE SEQUENCE [LARGE SCALE GENOMIC DNA]</scope>
    <source>
        <strain evidence="2">WM1</strain>
    </source>
</reference>
<proteinExistence type="predicted"/>
<keyword evidence="3" id="KW-1185">Reference proteome</keyword>
<dbReference type="Pfam" id="PF02368">
    <property type="entry name" value="Big_2"/>
    <property type="match status" value="2"/>
</dbReference>
<dbReference type="OrthoDB" id="2061720at2"/>
<dbReference type="STRING" id="610130.Closa_4150"/>
<evidence type="ECO:0000313" key="2">
    <source>
        <dbReference type="EMBL" id="ADL06654.1"/>
    </source>
</evidence>
<dbReference type="SUPFAM" id="SSF49373">
    <property type="entry name" value="Invasin/intimin cell-adhesion fragments"/>
    <property type="match status" value="2"/>
</dbReference>
<sequence length="240" mass="25478">MFIGSPGSYFSSTPLSGSAFNCVSTTQNLDPANGTKLNNLYNATIDSEYNITSTGWKNSGTGTNPDGTVAHVGVYGGSFAWGYKGSEIKNILKVVLEVNERLQLSVDNDLGVNTEMSWTSSDNTVVTVNENGVVSALAPGNTVITVKSVDGTYTENINVLVVEDASDYRLAVDLKIGQSCRLTIDDLTDTIKATWASMDSSVADVSRNGKVATLSKGLALITAKDETGNIIGKVYVRVRE</sequence>
<dbReference type="HOGENOM" id="CLU_1154862_0_0_9"/>
<dbReference type="PaxDb" id="610130-Closa_4150"/>
<protein>
    <submittedName>
        <fullName evidence="2">Ig domain protein group 2 domain protein</fullName>
    </submittedName>
</protein>
<dbReference type="Proteomes" id="UP000001662">
    <property type="component" value="Chromosome"/>
</dbReference>
<evidence type="ECO:0000313" key="3">
    <source>
        <dbReference type="Proteomes" id="UP000001662"/>
    </source>
</evidence>
<name>D9R2N0_LACSW</name>
<organism evidence="2 3">
    <name type="scientific">Lacrimispora saccharolytica (strain ATCC 35040 / DSM 2544 / NRCC 2533 / WM1)</name>
    <name type="common">Clostridium saccharolyticum</name>
    <dbReference type="NCBI Taxonomy" id="610130"/>
    <lineage>
        <taxon>Bacteria</taxon>
        <taxon>Bacillati</taxon>
        <taxon>Bacillota</taxon>
        <taxon>Clostridia</taxon>
        <taxon>Lachnospirales</taxon>
        <taxon>Lachnospiraceae</taxon>
        <taxon>Lacrimispora</taxon>
    </lineage>
</organism>
<dbReference type="Gene3D" id="2.60.40.1080">
    <property type="match status" value="2"/>
</dbReference>
<dbReference type="InterPro" id="IPR008964">
    <property type="entry name" value="Invasin/intimin_cell_adhesion"/>
</dbReference>
<feature type="domain" description="BIG2" evidence="1">
    <location>
        <begin position="164"/>
        <end position="235"/>
    </location>
</feature>
<gene>
    <name evidence="2" type="ordered locus">Closa_4150</name>
</gene>